<evidence type="ECO:0000256" key="7">
    <source>
        <dbReference type="ARBA" id="ARBA00023125"/>
    </source>
</evidence>
<dbReference type="GO" id="GO:0005886">
    <property type="term" value="C:plasma membrane"/>
    <property type="evidence" value="ECO:0007669"/>
    <property type="project" value="TreeGrafter"/>
</dbReference>
<keyword evidence="4 8" id="KW-0547">Nucleotide-binding</keyword>
<dbReference type="InterPro" id="IPR010921">
    <property type="entry name" value="Trp_repressor/repl_initiator"/>
</dbReference>
<evidence type="ECO:0000256" key="4">
    <source>
        <dbReference type="ARBA" id="ARBA00022741"/>
    </source>
</evidence>
<dbReference type="PROSITE" id="PS01008">
    <property type="entry name" value="DNAA"/>
    <property type="match status" value="1"/>
</dbReference>
<evidence type="ECO:0000256" key="10">
    <source>
        <dbReference type="RuleBase" id="RU000577"/>
    </source>
</evidence>
<dbReference type="SUPFAM" id="SSF48295">
    <property type="entry name" value="TrpR-like"/>
    <property type="match status" value="1"/>
</dbReference>
<dbReference type="SUPFAM" id="SSF52540">
    <property type="entry name" value="P-loop containing nucleoside triphosphate hydrolases"/>
    <property type="match status" value="1"/>
</dbReference>
<dbReference type="GO" id="GO:0005524">
    <property type="term" value="F:ATP binding"/>
    <property type="evidence" value="ECO:0007669"/>
    <property type="project" value="UniProtKB-UniRule"/>
</dbReference>
<dbReference type="SMART" id="SM00382">
    <property type="entry name" value="AAA"/>
    <property type="match status" value="1"/>
</dbReference>
<dbReference type="RefSeq" id="WP_070230708.1">
    <property type="nucleotide sequence ID" value="NZ_BJYO01000003.1"/>
</dbReference>
<accession>A0A288QCQ1</accession>
<dbReference type="InterPro" id="IPR001957">
    <property type="entry name" value="Chromosome_initiator_DnaA"/>
</dbReference>
<comment type="caution">
    <text evidence="12">The sequence shown here is derived from an EMBL/GenBank/DDBJ whole genome shotgun (WGS) entry which is preliminary data.</text>
</comment>
<dbReference type="InterPro" id="IPR027417">
    <property type="entry name" value="P-loop_NTPase"/>
</dbReference>
<keyword evidence="2 8" id="KW-0963">Cytoplasm</keyword>
<dbReference type="InterPro" id="IPR018312">
    <property type="entry name" value="Chromosome_initiator_DnaA_CS"/>
</dbReference>
<evidence type="ECO:0000256" key="8">
    <source>
        <dbReference type="HAMAP-Rule" id="MF_00377"/>
    </source>
</evidence>
<evidence type="ECO:0000256" key="5">
    <source>
        <dbReference type="ARBA" id="ARBA00022840"/>
    </source>
</evidence>
<dbReference type="KEGG" id="wso:WSWS_01553"/>
<dbReference type="CDD" id="cd06571">
    <property type="entry name" value="Bac_DnaA_C"/>
    <property type="match status" value="1"/>
</dbReference>
<feature type="region of interest" description="Domain I, interacts with DnaA modulators" evidence="8">
    <location>
        <begin position="1"/>
        <end position="110"/>
    </location>
</feature>
<dbReference type="GeneID" id="94546737"/>
<evidence type="ECO:0000256" key="1">
    <source>
        <dbReference type="ARBA" id="ARBA00006583"/>
    </source>
</evidence>
<dbReference type="PANTHER" id="PTHR30050:SF2">
    <property type="entry name" value="CHROMOSOMAL REPLICATION INITIATOR PROTEIN DNAA"/>
    <property type="match status" value="1"/>
</dbReference>
<feature type="binding site" evidence="8">
    <location>
        <position position="172"/>
    </location>
    <ligand>
        <name>ATP</name>
        <dbReference type="ChEBI" id="CHEBI:30616"/>
    </ligand>
</feature>
<dbReference type="EMBL" id="QRAS01000002">
    <property type="protein sequence ID" value="RDL06744.1"/>
    <property type="molecule type" value="Genomic_DNA"/>
</dbReference>
<reference evidence="12 13" key="1">
    <citation type="submission" date="2018-07" db="EMBL/GenBank/DDBJ databases">
        <title>Genomic Encyclopedia of Type Strains, Phase III (KMG-III): the genomes of soil and plant-associated and newly described type strains.</title>
        <authorList>
            <person name="Whitman W."/>
        </authorList>
    </citation>
    <scope>NUCLEOTIDE SEQUENCE [LARGE SCALE GENOMIC DNA]</scope>
    <source>
        <strain evidence="12 13">CECT 7031</strain>
    </source>
</reference>
<dbReference type="AlphaFoldDB" id="A0A288QCQ1"/>
<dbReference type="Proteomes" id="UP000254912">
    <property type="component" value="Unassembled WGS sequence"/>
</dbReference>
<dbReference type="InterPro" id="IPR020591">
    <property type="entry name" value="Chromosome_initiator_DnaA-like"/>
</dbReference>
<dbReference type="InterPro" id="IPR013317">
    <property type="entry name" value="DnaA_dom"/>
</dbReference>
<keyword evidence="6 8" id="KW-0446">Lipid-binding</keyword>
<dbReference type="PANTHER" id="PTHR30050">
    <property type="entry name" value="CHROMOSOMAL REPLICATION INITIATOR PROTEIN DNAA"/>
    <property type="match status" value="1"/>
</dbReference>
<dbReference type="GO" id="GO:0005737">
    <property type="term" value="C:cytoplasm"/>
    <property type="evidence" value="ECO:0007669"/>
    <property type="project" value="UniProtKB-SubCell"/>
</dbReference>
<dbReference type="Gene3D" id="1.10.1750.10">
    <property type="match status" value="1"/>
</dbReference>
<dbReference type="Gene3D" id="3.40.50.300">
    <property type="entry name" value="P-loop containing nucleotide triphosphate hydrolases"/>
    <property type="match status" value="1"/>
</dbReference>
<evidence type="ECO:0000256" key="2">
    <source>
        <dbReference type="ARBA" id="ARBA00022490"/>
    </source>
</evidence>
<evidence type="ECO:0000313" key="12">
    <source>
        <dbReference type="EMBL" id="RDL06744.1"/>
    </source>
</evidence>
<comment type="similarity">
    <text evidence="1 8 11">Belongs to the DnaA family.</text>
</comment>
<feature type="binding site" evidence="8">
    <location>
        <position position="176"/>
    </location>
    <ligand>
        <name>ATP</name>
        <dbReference type="ChEBI" id="CHEBI:30616"/>
    </ligand>
</feature>
<evidence type="ECO:0000256" key="9">
    <source>
        <dbReference type="NCBIfam" id="TIGR00362"/>
    </source>
</evidence>
<evidence type="ECO:0000256" key="6">
    <source>
        <dbReference type="ARBA" id="ARBA00023121"/>
    </source>
</evidence>
<feature type="binding site" evidence="8">
    <location>
        <position position="174"/>
    </location>
    <ligand>
        <name>ATP</name>
        <dbReference type="ChEBI" id="CHEBI:30616"/>
    </ligand>
</feature>
<dbReference type="Pfam" id="PF08299">
    <property type="entry name" value="Bac_DnaA_C"/>
    <property type="match status" value="1"/>
</dbReference>
<dbReference type="GO" id="GO:0006270">
    <property type="term" value="P:DNA replication initiation"/>
    <property type="evidence" value="ECO:0007669"/>
    <property type="project" value="UniProtKB-UniRule"/>
</dbReference>
<dbReference type="InterPro" id="IPR013159">
    <property type="entry name" value="DnaA_C"/>
</dbReference>
<dbReference type="CDD" id="cd00009">
    <property type="entry name" value="AAA"/>
    <property type="match status" value="1"/>
</dbReference>
<dbReference type="HAMAP" id="MF_00377">
    <property type="entry name" value="DnaA_bact"/>
    <property type="match status" value="1"/>
</dbReference>
<dbReference type="GO" id="GO:0006275">
    <property type="term" value="P:regulation of DNA replication"/>
    <property type="evidence" value="ECO:0007669"/>
    <property type="project" value="UniProtKB-UniRule"/>
</dbReference>
<comment type="domain">
    <text evidence="8">Domain I is involved in oligomerization and binding regulators, domain II is flexibile and of varying length in different bacteria, domain III forms the AAA+ region, while domain IV binds dsDNA.</text>
</comment>
<keyword evidence="5 8" id="KW-0067">ATP-binding</keyword>
<dbReference type="Gene3D" id="1.10.8.60">
    <property type="match status" value="1"/>
</dbReference>
<feature type="binding site" evidence="8">
    <location>
        <position position="175"/>
    </location>
    <ligand>
        <name>ATP</name>
        <dbReference type="ChEBI" id="CHEBI:30616"/>
    </ligand>
</feature>
<feature type="region of interest" description="Domain IV, binds dsDNA" evidence="8">
    <location>
        <begin position="351"/>
        <end position="470"/>
    </location>
</feature>
<evidence type="ECO:0000256" key="11">
    <source>
        <dbReference type="RuleBase" id="RU004227"/>
    </source>
</evidence>
<evidence type="ECO:0000256" key="3">
    <source>
        <dbReference type="ARBA" id="ARBA00022705"/>
    </source>
</evidence>
<evidence type="ECO:0000313" key="13">
    <source>
        <dbReference type="Proteomes" id="UP000254912"/>
    </source>
</evidence>
<organism evidence="12 13">
    <name type="scientific">Weissella soli</name>
    <dbReference type="NCBI Taxonomy" id="155866"/>
    <lineage>
        <taxon>Bacteria</taxon>
        <taxon>Bacillati</taxon>
        <taxon>Bacillota</taxon>
        <taxon>Bacilli</taxon>
        <taxon>Lactobacillales</taxon>
        <taxon>Lactobacillaceae</taxon>
        <taxon>Weissella</taxon>
    </lineage>
</organism>
<dbReference type="InterPro" id="IPR003593">
    <property type="entry name" value="AAA+_ATPase"/>
</dbReference>
<protein>
    <recommendedName>
        <fullName evidence="8 9">Chromosomal replication initiator protein DnaA</fullName>
    </recommendedName>
</protein>
<keyword evidence="7 8" id="KW-0238">DNA-binding</keyword>
<dbReference type="GO" id="GO:0003688">
    <property type="term" value="F:DNA replication origin binding"/>
    <property type="evidence" value="ECO:0007669"/>
    <property type="project" value="UniProtKB-UniRule"/>
</dbReference>
<dbReference type="NCBIfam" id="TIGR00362">
    <property type="entry name" value="DnaA"/>
    <property type="match status" value="1"/>
</dbReference>
<comment type="function">
    <text evidence="8 10">Plays an essential role in the initiation and regulation of chromosomal replication. ATP-DnaA binds to the origin of replication (oriC) to initiate formation of the DNA replication initiation complex once per cell cycle. Binds the DnaA box (a 9 base pair repeat at the origin) and separates the double-stranded (ds)DNA. Forms a right-handed helical filament on oriC DNA; dsDNA binds to the exterior of the filament while single-stranded (ss)DNA is stabiized in the filament's interior. The ATP-DnaA-oriC complex binds and stabilizes one strand of the AT-rich DNA unwinding element (DUE), permitting loading of DNA polymerase. After initiation quickly degrades to an ADP-DnaA complex that is not apt for DNA replication. Binds acidic phospholipids.</text>
</comment>
<comment type="subunit">
    <text evidence="8">Oligomerizes as a right-handed, spiral filament on DNA at oriC.</text>
</comment>
<proteinExistence type="inferred from homology"/>
<dbReference type="GO" id="GO:0008289">
    <property type="term" value="F:lipid binding"/>
    <property type="evidence" value="ECO:0007669"/>
    <property type="project" value="UniProtKB-KW"/>
</dbReference>
<comment type="subcellular location">
    <subcellularLocation>
        <location evidence="8">Cytoplasm</location>
    </subcellularLocation>
</comment>
<keyword evidence="3 8" id="KW-0235">DNA replication</keyword>
<dbReference type="Pfam" id="PF00308">
    <property type="entry name" value="Bac_DnaA"/>
    <property type="match status" value="1"/>
</dbReference>
<comment type="caution">
    <text evidence="8">Lacks conserved residue(s) required for the propagation of feature annotation.</text>
</comment>
<name>A0A288QCQ1_9LACO</name>
<keyword evidence="13" id="KW-1185">Reference proteome</keyword>
<sequence length="470" mass="52561">MDHNQLWDAIKQNLQATVASGLTYETFVGSLTAVSFEIKDNGTAVLYLTTSHEQVAEQWQQSGDYYQPFVQAAMQATMVLNGTPVFVQPLVTLIATQTVAQPVVETRHEEQITLNLADTPEWMTDSKLDASYTFDSYVPSINNQEAVSVARSIAEHPLSTQWNPMFIYGDSGLGKTHLMQSIGNDVMQRNPNAKVKFITTEEFTNDWFDALRMGRAEEFKSEYRGVDLLLVDDVQFLSGNSNPDTDRKIQEEFFNTFNVITRNGHQIVMTSDKAPNQIAGVENRLVSRFSQGFTANITKPDVNARIGILMNEAEHQNVAISKEIIEEVAGAVDTNVRELKGVFNKIVAKAKFGTTEVTLKDAQAILESMNYERHRVITIPLVQSAVSEYFNVPVADIIGKGRTKPVVFARQVAMYLSREITQESLPQIGVAFGNKDHTTVMHSTEKIAKLVDEDNTVERQLQAIRTKLTE</sequence>
<gene>
    <name evidence="8" type="primary">dnaA</name>
    <name evidence="12" type="ORF">DFP99_1135</name>
</gene>
<dbReference type="SMART" id="SM00760">
    <property type="entry name" value="Bac_DnaA_C"/>
    <property type="match status" value="1"/>
</dbReference>
<dbReference type="PRINTS" id="PR00051">
    <property type="entry name" value="DNAA"/>
</dbReference>